<dbReference type="Proteomes" id="UP001279734">
    <property type="component" value="Unassembled WGS sequence"/>
</dbReference>
<organism evidence="19 20">
    <name type="scientific">Nepenthes gracilis</name>
    <name type="common">Slender pitcher plant</name>
    <dbReference type="NCBI Taxonomy" id="150966"/>
    <lineage>
        <taxon>Eukaryota</taxon>
        <taxon>Viridiplantae</taxon>
        <taxon>Streptophyta</taxon>
        <taxon>Embryophyta</taxon>
        <taxon>Tracheophyta</taxon>
        <taxon>Spermatophyta</taxon>
        <taxon>Magnoliopsida</taxon>
        <taxon>eudicotyledons</taxon>
        <taxon>Gunneridae</taxon>
        <taxon>Pentapetalae</taxon>
        <taxon>Caryophyllales</taxon>
        <taxon>Nepenthaceae</taxon>
        <taxon>Nepenthes</taxon>
    </lineage>
</organism>
<dbReference type="InterPro" id="IPR001841">
    <property type="entry name" value="Znf_RING"/>
</dbReference>
<protein>
    <recommendedName>
        <fullName evidence="4">RING-type E3 ubiquitin transferase</fullName>
        <ecNumber evidence="4">2.3.2.27</ecNumber>
    </recommendedName>
</protein>
<keyword evidence="11 16" id="KW-1133">Transmembrane helix</keyword>
<evidence type="ECO:0000256" key="7">
    <source>
        <dbReference type="ARBA" id="ARBA00022723"/>
    </source>
</evidence>
<evidence type="ECO:0000256" key="2">
    <source>
        <dbReference type="ARBA" id="ARBA00004167"/>
    </source>
</evidence>
<keyword evidence="12 16" id="KW-0472">Membrane</keyword>
<keyword evidence="20" id="KW-1185">Reference proteome</keyword>
<dbReference type="Gene3D" id="3.30.40.10">
    <property type="entry name" value="Zinc/RING finger domain, C3HC4 (zinc finger)"/>
    <property type="match status" value="1"/>
</dbReference>
<feature type="region of interest" description="Disordered" evidence="15">
    <location>
        <begin position="299"/>
        <end position="332"/>
    </location>
</feature>
<reference evidence="19" key="1">
    <citation type="submission" date="2023-05" db="EMBL/GenBank/DDBJ databases">
        <title>Nepenthes gracilis genome sequencing.</title>
        <authorList>
            <person name="Fukushima K."/>
        </authorList>
    </citation>
    <scope>NUCLEOTIDE SEQUENCE</scope>
    <source>
        <strain evidence="19">SING2019-196</strain>
    </source>
</reference>
<dbReference type="EC" id="2.3.2.27" evidence="4"/>
<evidence type="ECO:0000259" key="18">
    <source>
        <dbReference type="PROSITE" id="PS50089"/>
    </source>
</evidence>
<keyword evidence="7" id="KW-0479">Metal-binding</keyword>
<feature type="region of interest" description="Disordered" evidence="15">
    <location>
        <begin position="355"/>
        <end position="402"/>
    </location>
</feature>
<comment type="pathway">
    <text evidence="3">Protein modification; protein ubiquitination.</text>
</comment>
<evidence type="ECO:0000256" key="5">
    <source>
        <dbReference type="ARBA" id="ARBA00022679"/>
    </source>
</evidence>
<evidence type="ECO:0000256" key="1">
    <source>
        <dbReference type="ARBA" id="ARBA00000900"/>
    </source>
</evidence>
<dbReference type="EMBL" id="BSYO01000012">
    <property type="protein sequence ID" value="GMH13167.1"/>
    <property type="molecule type" value="Genomic_DNA"/>
</dbReference>
<evidence type="ECO:0000256" key="6">
    <source>
        <dbReference type="ARBA" id="ARBA00022692"/>
    </source>
</evidence>
<evidence type="ECO:0000256" key="3">
    <source>
        <dbReference type="ARBA" id="ARBA00004906"/>
    </source>
</evidence>
<feature type="transmembrane region" description="Helical" evidence="16">
    <location>
        <begin position="56"/>
        <end position="76"/>
    </location>
</feature>
<dbReference type="SUPFAM" id="SSF57850">
    <property type="entry name" value="RING/U-box"/>
    <property type="match status" value="1"/>
</dbReference>
<feature type="chain" id="PRO_5042110296" description="RING-type E3 ubiquitin transferase" evidence="17">
    <location>
        <begin position="33"/>
        <end position="402"/>
    </location>
</feature>
<keyword evidence="9" id="KW-0833">Ubl conjugation pathway</keyword>
<evidence type="ECO:0000256" key="15">
    <source>
        <dbReference type="SAM" id="MobiDB-lite"/>
    </source>
</evidence>
<gene>
    <name evidence="19" type="ORF">Nepgr_015008</name>
</gene>
<dbReference type="GO" id="GO:0061630">
    <property type="term" value="F:ubiquitin protein ligase activity"/>
    <property type="evidence" value="ECO:0007669"/>
    <property type="project" value="UniProtKB-EC"/>
</dbReference>
<evidence type="ECO:0000256" key="16">
    <source>
        <dbReference type="SAM" id="Phobius"/>
    </source>
</evidence>
<comment type="caution">
    <text evidence="19">The sequence shown here is derived from an EMBL/GenBank/DDBJ whole genome shotgun (WGS) entry which is preliminary data.</text>
</comment>
<evidence type="ECO:0000256" key="10">
    <source>
        <dbReference type="ARBA" id="ARBA00022833"/>
    </source>
</evidence>
<dbReference type="CDD" id="cd16461">
    <property type="entry name" value="RING-H2_EL5-like"/>
    <property type="match status" value="1"/>
</dbReference>
<evidence type="ECO:0000256" key="8">
    <source>
        <dbReference type="ARBA" id="ARBA00022771"/>
    </source>
</evidence>
<feature type="signal peptide" evidence="17">
    <location>
        <begin position="1"/>
        <end position="32"/>
    </location>
</feature>
<name>A0AAD3XQ20_NEPGR</name>
<proteinExistence type="inferred from homology"/>
<evidence type="ECO:0000256" key="11">
    <source>
        <dbReference type="ARBA" id="ARBA00022989"/>
    </source>
</evidence>
<dbReference type="PROSITE" id="PS50089">
    <property type="entry name" value="ZF_RING_2"/>
    <property type="match status" value="1"/>
</dbReference>
<sequence length="402" mass="43853">MLQTTCNPKHGSCRFCIVLLLLLSQYTQSARADGGGSPSESDSDQDYDDGFSPSITMIIIVLIAAVFLVGFFSIYIRHCAEDHPVGSRYPLTGTAARSRGVHRGLDASVIESFPKFAYSDVKSLRISNGELECAVCLNEFGGDETLRLIPKCDHVFHADCIDTWLADHATCPVCRANLHPQSGESTHSPELDQIDGQIHPQDDVVVEVSQECQPNDERDGGDAIEGPQQAPQLADVSMRLNRNRTRRSTSGRPRWLGRFSRSNSTGHVAVKQWENMERFTLRLPEDVRKQILNGKLSRSGSSVALPREGSSRRGYRAGEGSSRGRFTGPRLDRAGRSDRWAFLFPPPFFSRAPSVRSPKVAATGGGGSLPSPMTVTFDAVNTPKDDDAAPINATIESAPSPV</sequence>
<dbReference type="PANTHER" id="PTHR14155">
    <property type="entry name" value="RING FINGER DOMAIN-CONTAINING"/>
    <property type="match status" value="1"/>
</dbReference>
<accession>A0AAD3XQ20</accession>
<evidence type="ECO:0000256" key="12">
    <source>
        <dbReference type="ARBA" id="ARBA00023136"/>
    </source>
</evidence>
<dbReference type="InterPro" id="IPR053238">
    <property type="entry name" value="RING-H2_zinc_finger"/>
</dbReference>
<evidence type="ECO:0000313" key="20">
    <source>
        <dbReference type="Proteomes" id="UP001279734"/>
    </source>
</evidence>
<dbReference type="InterPro" id="IPR013083">
    <property type="entry name" value="Znf_RING/FYVE/PHD"/>
</dbReference>
<evidence type="ECO:0000256" key="13">
    <source>
        <dbReference type="ARBA" id="ARBA00024209"/>
    </source>
</evidence>
<evidence type="ECO:0000256" key="17">
    <source>
        <dbReference type="SAM" id="SignalP"/>
    </source>
</evidence>
<dbReference type="PANTHER" id="PTHR14155:SF263">
    <property type="entry name" value="E3 UBIQUITIN-PROTEIN LIGASE ATL6"/>
    <property type="match status" value="1"/>
</dbReference>
<dbReference type="Pfam" id="PF13639">
    <property type="entry name" value="zf-RING_2"/>
    <property type="match status" value="1"/>
</dbReference>
<evidence type="ECO:0000256" key="9">
    <source>
        <dbReference type="ARBA" id="ARBA00022786"/>
    </source>
</evidence>
<comment type="similarity">
    <text evidence="13">Belongs to the RING-type zinc finger family. ATL subfamily.</text>
</comment>
<evidence type="ECO:0000256" key="4">
    <source>
        <dbReference type="ARBA" id="ARBA00012483"/>
    </source>
</evidence>
<dbReference type="AlphaFoldDB" id="A0AAD3XQ20"/>
<feature type="domain" description="RING-type" evidence="18">
    <location>
        <begin position="133"/>
        <end position="175"/>
    </location>
</feature>
<evidence type="ECO:0000313" key="19">
    <source>
        <dbReference type="EMBL" id="GMH13167.1"/>
    </source>
</evidence>
<dbReference type="GO" id="GO:0008270">
    <property type="term" value="F:zinc ion binding"/>
    <property type="evidence" value="ECO:0007669"/>
    <property type="project" value="UniProtKB-KW"/>
</dbReference>
<comment type="subcellular location">
    <subcellularLocation>
        <location evidence="2">Membrane</location>
        <topology evidence="2">Single-pass membrane protein</topology>
    </subcellularLocation>
</comment>
<comment type="catalytic activity">
    <reaction evidence="1">
        <text>S-ubiquitinyl-[E2 ubiquitin-conjugating enzyme]-L-cysteine + [acceptor protein]-L-lysine = [E2 ubiquitin-conjugating enzyme]-L-cysteine + N(6)-ubiquitinyl-[acceptor protein]-L-lysine.</text>
        <dbReference type="EC" id="2.3.2.27"/>
    </reaction>
</comment>
<dbReference type="FunFam" id="3.30.40.10:FF:000187">
    <property type="entry name" value="E3 ubiquitin-protein ligase ATL6"/>
    <property type="match status" value="1"/>
</dbReference>
<keyword evidence="17" id="KW-0732">Signal</keyword>
<keyword evidence="8 14" id="KW-0863">Zinc-finger</keyword>
<evidence type="ECO:0000256" key="14">
    <source>
        <dbReference type="PROSITE-ProRule" id="PRU00175"/>
    </source>
</evidence>
<keyword evidence="10" id="KW-0862">Zinc</keyword>
<dbReference type="SMART" id="SM00184">
    <property type="entry name" value="RING"/>
    <property type="match status" value="1"/>
</dbReference>
<keyword evidence="5" id="KW-0808">Transferase</keyword>
<keyword evidence="6 16" id="KW-0812">Transmembrane</keyword>
<feature type="region of interest" description="Disordered" evidence="15">
    <location>
        <begin position="211"/>
        <end position="255"/>
    </location>
</feature>
<dbReference type="GO" id="GO:0016020">
    <property type="term" value="C:membrane"/>
    <property type="evidence" value="ECO:0007669"/>
    <property type="project" value="UniProtKB-SubCell"/>
</dbReference>